<evidence type="ECO:0000256" key="1">
    <source>
        <dbReference type="SAM" id="MobiDB-lite"/>
    </source>
</evidence>
<reference evidence="2" key="2">
    <citation type="submission" date="2022-01" db="EMBL/GenBank/DDBJ databases">
        <authorList>
            <person name="Yamashiro T."/>
            <person name="Shiraishi A."/>
            <person name="Satake H."/>
            <person name="Nakayama K."/>
        </authorList>
    </citation>
    <scope>NUCLEOTIDE SEQUENCE</scope>
</reference>
<protein>
    <submittedName>
        <fullName evidence="2">Uncharacterized protein</fullName>
    </submittedName>
</protein>
<comment type="caution">
    <text evidence="2">The sequence shown here is derived from an EMBL/GenBank/DDBJ whole genome shotgun (WGS) entry which is preliminary data.</text>
</comment>
<evidence type="ECO:0000313" key="2">
    <source>
        <dbReference type="EMBL" id="GJS58671.1"/>
    </source>
</evidence>
<sequence length="187" mass="21137">MAAAMVGDSNLEKMLSAEISEIVHKMSPSSSANNKKVPSPFYSEDSSSEDEWGEDAEVEVEIKEEEDNSTVKRLSRYSLGYLDFTDHEEGRVEDSLWYQLMVKHNNIIPKNRPPPPPPPQPTPPPPPRRLRAFMRYAQDPTSSDDEEELDKLLSEWGWTPGGLMNYAALSTTTEFNNEKESSLIFSV</sequence>
<feature type="compositionally biased region" description="Acidic residues" evidence="1">
    <location>
        <begin position="46"/>
        <end position="68"/>
    </location>
</feature>
<keyword evidence="3" id="KW-1185">Reference proteome</keyword>
<accession>A0ABQ4X0F7</accession>
<dbReference type="EMBL" id="BQNB010009096">
    <property type="protein sequence ID" value="GJS58671.1"/>
    <property type="molecule type" value="Genomic_DNA"/>
</dbReference>
<proteinExistence type="predicted"/>
<evidence type="ECO:0000313" key="3">
    <source>
        <dbReference type="Proteomes" id="UP001151760"/>
    </source>
</evidence>
<organism evidence="2 3">
    <name type="scientific">Tanacetum coccineum</name>
    <dbReference type="NCBI Taxonomy" id="301880"/>
    <lineage>
        <taxon>Eukaryota</taxon>
        <taxon>Viridiplantae</taxon>
        <taxon>Streptophyta</taxon>
        <taxon>Embryophyta</taxon>
        <taxon>Tracheophyta</taxon>
        <taxon>Spermatophyta</taxon>
        <taxon>Magnoliopsida</taxon>
        <taxon>eudicotyledons</taxon>
        <taxon>Gunneridae</taxon>
        <taxon>Pentapetalae</taxon>
        <taxon>asterids</taxon>
        <taxon>campanulids</taxon>
        <taxon>Asterales</taxon>
        <taxon>Asteraceae</taxon>
        <taxon>Asteroideae</taxon>
        <taxon>Anthemideae</taxon>
        <taxon>Anthemidinae</taxon>
        <taxon>Tanacetum</taxon>
    </lineage>
</organism>
<feature type="compositionally biased region" description="Polar residues" evidence="1">
    <location>
        <begin position="27"/>
        <end position="36"/>
    </location>
</feature>
<dbReference type="Proteomes" id="UP001151760">
    <property type="component" value="Unassembled WGS sequence"/>
</dbReference>
<feature type="region of interest" description="Disordered" evidence="1">
    <location>
        <begin position="25"/>
        <end position="69"/>
    </location>
</feature>
<reference evidence="2" key="1">
    <citation type="journal article" date="2022" name="Int. J. Mol. Sci.">
        <title>Draft Genome of Tanacetum Coccineum: Genomic Comparison of Closely Related Tanacetum-Family Plants.</title>
        <authorList>
            <person name="Yamashiro T."/>
            <person name="Shiraishi A."/>
            <person name="Nakayama K."/>
            <person name="Satake H."/>
        </authorList>
    </citation>
    <scope>NUCLEOTIDE SEQUENCE</scope>
</reference>
<feature type="compositionally biased region" description="Pro residues" evidence="1">
    <location>
        <begin position="111"/>
        <end position="127"/>
    </location>
</feature>
<gene>
    <name evidence="2" type="ORF">Tco_0653455</name>
</gene>
<feature type="region of interest" description="Disordered" evidence="1">
    <location>
        <begin position="108"/>
        <end position="130"/>
    </location>
</feature>
<name>A0ABQ4X0F7_9ASTR</name>